<keyword evidence="1" id="KW-0732">Signal</keyword>
<dbReference type="EMBL" id="JAOTPV010000009">
    <property type="protein sequence ID" value="KAJ4478040.1"/>
    <property type="molecule type" value="Genomic_DNA"/>
</dbReference>
<comment type="caution">
    <text evidence="2">The sequence shown here is derived from an EMBL/GenBank/DDBJ whole genome shotgun (WGS) entry which is preliminary data.</text>
</comment>
<keyword evidence="3" id="KW-1185">Reference proteome</keyword>
<protein>
    <submittedName>
        <fullName evidence="2">Uncharacterized protein</fullName>
    </submittedName>
</protein>
<gene>
    <name evidence="2" type="ORF">J3R30DRAFT_2849836</name>
</gene>
<evidence type="ECO:0000313" key="3">
    <source>
        <dbReference type="Proteomes" id="UP001150266"/>
    </source>
</evidence>
<accession>A0A9W9AB59</accession>
<reference evidence="2" key="1">
    <citation type="submission" date="2022-08" db="EMBL/GenBank/DDBJ databases">
        <title>A Global Phylogenomic Analysis of the Shiitake Genus Lentinula.</title>
        <authorList>
            <consortium name="DOE Joint Genome Institute"/>
            <person name="Sierra-Patev S."/>
            <person name="Min B."/>
            <person name="Naranjo-Ortiz M."/>
            <person name="Looney B."/>
            <person name="Konkel Z."/>
            <person name="Slot J.C."/>
            <person name="Sakamoto Y."/>
            <person name="Steenwyk J.L."/>
            <person name="Rokas A."/>
            <person name="Carro J."/>
            <person name="Camarero S."/>
            <person name="Ferreira P."/>
            <person name="Molpeceres G."/>
            <person name="Ruiz-Duenas F.J."/>
            <person name="Serrano A."/>
            <person name="Henrissat B."/>
            <person name="Drula E."/>
            <person name="Hughes K.W."/>
            <person name="Mata J.L."/>
            <person name="Ishikawa N.K."/>
            <person name="Vargas-Isla R."/>
            <person name="Ushijima S."/>
            <person name="Smith C.A."/>
            <person name="Ahrendt S."/>
            <person name="Andreopoulos W."/>
            <person name="He G."/>
            <person name="Labutti K."/>
            <person name="Lipzen A."/>
            <person name="Ng V."/>
            <person name="Riley R."/>
            <person name="Sandor L."/>
            <person name="Barry K."/>
            <person name="Martinez A.T."/>
            <person name="Xiao Y."/>
            <person name="Gibbons J.G."/>
            <person name="Terashima K."/>
            <person name="Grigoriev I.V."/>
            <person name="Hibbett D.S."/>
        </authorList>
    </citation>
    <scope>NUCLEOTIDE SEQUENCE</scope>
    <source>
        <strain evidence="2">JLM2183</strain>
    </source>
</reference>
<dbReference type="OrthoDB" id="6509975at2759"/>
<name>A0A9W9AB59_9AGAR</name>
<dbReference type="AlphaFoldDB" id="A0A9W9AB59"/>
<evidence type="ECO:0000313" key="2">
    <source>
        <dbReference type="EMBL" id="KAJ4478040.1"/>
    </source>
</evidence>
<sequence length="75" mass="8325">MVLSAIVLLVSFLPFHDNNLPPLISALGFWNDTVLSLTERDPHHLREFCSGHLVAFRGYPCAGAAILRSTAHLKR</sequence>
<proteinExistence type="predicted"/>
<feature type="chain" id="PRO_5040855633" evidence="1">
    <location>
        <begin position="19"/>
        <end position="75"/>
    </location>
</feature>
<dbReference type="Proteomes" id="UP001150266">
    <property type="component" value="Unassembled WGS sequence"/>
</dbReference>
<feature type="signal peptide" evidence="1">
    <location>
        <begin position="1"/>
        <end position="18"/>
    </location>
</feature>
<evidence type="ECO:0000256" key="1">
    <source>
        <dbReference type="SAM" id="SignalP"/>
    </source>
</evidence>
<organism evidence="2 3">
    <name type="scientific">Lentinula aciculospora</name>
    <dbReference type="NCBI Taxonomy" id="153920"/>
    <lineage>
        <taxon>Eukaryota</taxon>
        <taxon>Fungi</taxon>
        <taxon>Dikarya</taxon>
        <taxon>Basidiomycota</taxon>
        <taxon>Agaricomycotina</taxon>
        <taxon>Agaricomycetes</taxon>
        <taxon>Agaricomycetidae</taxon>
        <taxon>Agaricales</taxon>
        <taxon>Marasmiineae</taxon>
        <taxon>Omphalotaceae</taxon>
        <taxon>Lentinula</taxon>
    </lineage>
</organism>